<reference evidence="7" key="1">
    <citation type="journal article" date="2019" name="Int. J. Syst. Evol. Microbiol.">
        <title>The Global Catalogue of Microorganisms (GCM) 10K type strain sequencing project: providing services to taxonomists for standard genome sequencing and annotation.</title>
        <authorList>
            <consortium name="The Broad Institute Genomics Platform"/>
            <consortium name="The Broad Institute Genome Sequencing Center for Infectious Disease"/>
            <person name="Wu L."/>
            <person name="Ma J."/>
        </authorList>
    </citation>
    <scope>NUCLEOTIDE SEQUENCE [LARGE SCALE GENOMIC DNA]</scope>
    <source>
        <strain evidence="7">CCUG 49571</strain>
    </source>
</reference>
<dbReference type="Pfam" id="PF00440">
    <property type="entry name" value="TetR_N"/>
    <property type="match status" value="1"/>
</dbReference>
<evidence type="ECO:0000256" key="2">
    <source>
        <dbReference type="ARBA" id="ARBA00023125"/>
    </source>
</evidence>
<proteinExistence type="predicted"/>
<keyword evidence="2 4" id="KW-0238">DNA-binding</keyword>
<sequence>MVATRKRGEELEAAILEAAYEILSTAGYEQMTFQNVAKQAKTSRTVIYGRYRDKIDLLHALVQYRFTQAHGGSLIDLVREKGSFRADLLAVLELYQQFLDTVGPKLMSVILLELSRDNEPFRRLSLRARESNMEMMRKLLEFAERRGETRYELTELQMSLPFDLLRFENMMRGGKLGKEDLNRLIDEVLMPIYVQTKER</sequence>
<organism evidence="6 7">
    <name type="scientific">Cohnella hongkongensis</name>
    <dbReference type="NCBI Taxonomy" id="178337"/>
    <lineage>
        <taxon>Bacteria</taxon>
        <taxon>Bacillati</taxon>
        <taxon>Bacillota</taxon>
        <taxon>Bacilli</taxon>
        <taxon>Bacillales</taxon>
        <taxon>Paenibacillaceae</taxon>
        <taxon>Cohnella</taxon>
    </lineage>
</organism>
<keyword evidence="7" id="KW-1185">Reference proteome</keyword>
<gene>
    <name evidence="6" type="ORF">ACFO3S_03260</name>
</gene>
<dbReference type="Proteomes" id="UP001596028">
    <property type="component" value="Unassembled WGS sequence"/>
</dbReference>
<dbReference type="Gene3D" id="1.10.357.10">
    <property type="entry name" value="Tetracycline Repressor, domain 2"/>
    <property type="match status" value="1"/>
</dbReference>
<evidence type="ECO:0000256" key="1">
    <source>
        <dbReference type="ARBA" id="ARBA00023015"/>
    </source>
</evidence>
<dbReference type="PANTHER" id="PTHR30055:SF234">
    <property type="entry name" value="HTH-TYPE TRANSCRIPTIONAL REGULATOR BETI"/>
    <property type="match status" value="1"/>
</dbReference>
<evidence type="ECO:0000256" key="3">
    <source>
        <dbReference type="ARBA" id="ARBA00023163"/>
    </source>
</evidence>
<dbReference type="PRINTS" id="PR00455">
    <property type="entry name" value="HTHTETR"/>
</dbReference>
<feature type="DNA-binding region" description="H-T-H motif" evidence="4">
    <location>
        <begin position="32"/>
        <end position="51"/>
    </location>
</feature>
<dbReference type="PROSITE" id="PS50977">
    <property type="entry name" value="HTH_TETR_2"/>
    <property type="match status" value="1"/>
</dbReference>
<evidence type="ECO:0000259" key="5">
    <source>
        <dbReference type="PROSITE" id="PS50977"/>
    </source>
</evidence>
<dbReference type="PANTHER" id="PTHR30055">
    <property type="entry name" value="HTH-TYPE TRANSCRIPTIONAL REGULATOR RUTR"/>
    <property type="match status" value="1"/>
</dbReference>
<keyword evidence="3" id="KW-0804">Transcription</keyword>
<evidence type="ECO:0000313" key="7">
    <source>
        <dbReference type="Proteomes" id="UP001596028"/>
    </source>
</evidence>
<dbReference type="EMBL" id="JBHSEP010000001">
    <property type="protein sequence ID" value="MFC4597249.1"/>
    <property type="molecule type" value="Genomic_DNA"/>
</dbReference>
<dbReference type="InterPro" id="IPR036271">
    <property type="entry name" value="Tet_transcr_reg_TetR-rel_C_sf"/>
</dbReference>
<dbReference type="InterPro" id="IPR009057">
    <property type="entry name" value="Homeodomain-like_sf"/>
</dbReference>
<dbReference type="Pfam" id="PF16859">
    <property type="entry name" value="TetR_C_11"/>
    <property type="match status" value="1"/>
</dbReference>
<dbReference type="InterPro" id="IPR011075">
    <property type="entry name" value="TetR_C"/>
</dbReference>
<protein>
    <submittedName>
        <fullName evidence="6">TetR/AcrR family transcriptional regulator</fullName>
    </submittedName>
</protein>
<feature type="domain" description="HTH tetR-type" evidence="5">
    <location>
        <begin position="9"/>
        <end position="69"/>
    </location>
</feature>
<dbReference type="RefSeq" id="WP_378092157.1">
    <property type="nucleotide sequence ID" value="NZ_JBHSEP010000001.1"/>
</dbReference>
<evidence type="ECO:0000256" key="4">
    <source>
        <dbReference type="PROSITE-ProRule" id="PRU00335"/>
    </source>
</evidence>
<evidence type="ECO:0000313" key="6">
    <source>
        <dbReference type="EMBL" id="MFC4597249.1"/>
    </source>
</evidence>
<name>A0ABV9FAP7_9BACL</name>
<dbReference type="Gene3D" id="1.10.10.60">
    <property type="entry name" value="Homeodomain-like"/>
    <property type="match status" value="1"/>
</dbReference>
<comment type="caution">
    <text evidence="6">The sequence shown here is derived from an EMBL/GenBank/DDBJ whole genome shotgun (WGS) entry which is preliminary data.</text>
</comment>
<dbReference type="SUPFAM" id="SSF48498">
    <property type="entry name" value="Tetracyclin repressor-like, C-terminal domain"/>
    <property type="match status" value="1"/>
</dbReference>
<accession>A0ABV9FAP7</accession>
<dbReference type="InterPro" id="IPR050109">
    <property type="entry name" value="HTH-type_TetR-like_transc_reg"/>
</dbReference>
<keyword evidence="1" id="KW-0805">Transcription regulation</keyword>
<dbReference type="SUPFAM" id="SSF46689">
    <property type="entry name" value="Homeodomain-like"/>
    <property type="match status" value="1"/>
</dbReference>
<dbReference type="InterPro" id="IPR001647">
    <property type="entry name" value="HTH_TetR"/>
</dbReference>